<keyword evidence="4 10" id="KW-0699">rRNA-binding</keyword>
<keyword evidence="5 10" id="KW-0694">RNA-binding</keyword>
<dbReference type="HAMAP" id="MF_01306_B">
    <property type="entry name" value="Ribosomal_uS4_B"/>
    <property type="match status" value="1"/>
</dbReference>
<dbReference type="NCBIfam" id="NF003717">
    <property type="entry name" value="PRK05327.1"/>
    <property type="match status" value="1"/>
</dbReference>
<comment type="function">
    <text evidence="2 10">One of the primary rRNA binding proteins, it binds directly to 16S rRNA where it nucleates assembly of the body of the 30S subunit.</text>
</comment>
<dbReference type="EMBL" id="VTPS01000004">
    <property type="protein sequence ID" value="TZE82746.1"/>
    <property type="molecule type" value="Genomic_DNA"/>
</dbReference>
<comment type="caution">
    <text evidence="14">The sequence shown here is derived from an EMBL/GenBank/DDBJ whole genome shotgun (WGS) entry which is preliminary data.</text>
</comment>
<evidence type="ECO:0000256" key="8">
    <source>
        <dbReference type="ARBA" id="ARBA00025813"/>
    </source>
</evidence>
<dbReference type="PROSITE" id="PS50889">
    <property type="entry name" value="S4"/>
    <property type="match status" value="1"/>
</dbReference>
<sequence length="206" mass="24026">MSKSIGPSCKLCRREGQKLFLKGDKCYTDKCPVARRPYAPGEHGQNRKKLSYYGTQLREKQKAKRVYGIMERQFRRYFEEAERMKGMTGDNLFHLLERRLDNVVYRMGFASSRAQAREMVSHGYFKVNGKKVDAPAYNVKLNDVITVVERHRDNETVKGNLDIQRTIPAWLSVDRDKMEGIVVGLPKKEDMDIQFEDHLIVELYSK</sequence>
<dbReference type="InterPro" id="IPR022801">
    <property type="entry name" value="Ribosomal_uS4"/>
</dbReference>
<dbReference type="InterPro" id="IPR005709">
    <property type="entry name" value="Ribosomal_uS4_bac-type"/>
</dbReference>
<evidence type="ECO:0000256" key="1">
    <source>
        <dbReference type="ARBA" id="ARBA00003004"/>
    </source>
</evidence>
<dbReference type="GO" id="GO:0006412">
    <property type="term" value="P:translation"/>
    <property type="evidence" value="ECO:0007669"/>
    <property type="project" value="UniProtKB-UniRule"/>
</dbReference>
<dbReference type="GO" id="GO:0019843">
    <property type="term" value="F:rRNA binding"/>
    <property type="evidence" value="ECO:0007669"/>
    <property type="project" value="UniProtKB-UniRule"/>
</dbReference>
<evidence type="ECO:0000259" key="13">
    <source>
        <dbReference type="SMART" id="SM01390"/>
    </source>
</evidence>
<name>A0A5D8QFX3_9THEO</name>
<protein>
    <recommendedName>
        <fullName evidence="9 10">Small ribosomal subunit protein uS4</fullName>
    </recommendedName>
</protein>
<evidence type="ECO:0000256" key="3">
    <source>
        <dbReference type="ARBA" id="ARBA00007465"/>
    </source>
</evidence>
<evidence type="ECO:0000256" key="4">
    <source>
        <dbReference type="ARBA" id="ARBA00022730"/>
    </source>
</evidence>
<keyword evidence="15" id="KW-1185">Reference proteome</keyword>
<organism evidence="14 15">
    <name type="scientific">Calorimonas adulescens</name>
    <dbReference type="NCBI Taxonomy" id="2606906"/>
    <lineage>
        <taxon>Bacteria</taxon>
        <taxon>Bacillati</taxon>
        <taxon>Bacillota</taxon>
        <taxon>Clostridia</taxon>
        <taxon>Thermoanaerobacterales</taxon>
        <taxon>Thermoanaerobacteraceae</taxon>
        <taxon>Calorimonas</taxon>
    </lineage>
</organism>
<dbReference type="Pfam" id="PF01479">
    <property type="entry name" value="S4"/>
    <property type="match status" value="1"/>
</dbReference>
<dbReference type="AlphaFoldDB" id="A0A5D8QFX3"/>
<keyword evidence="6 10" id="KW-0689">Ribosomal protein</keyword>
<dbReference type="Proteomes" id="UP000322976">
    <property type="component" value="Unassembled WGS sequence"/>
</dbReference>
<dbReference type="GO" id="GO:0003735">
    <property type="term" value="F:structural constituent of ribosome"/>
    <property type="evidence" value="ECO:0007669"/>
    <property type="project" value="InterPro"/>
</dbReference>
<dbReference type="GO" id="GO:0015935">
    <property type="term" value="C:small ribosomal subunit"/>
    <property type="evidence" value="ECO:0007669"/>
    <property type="project" value="InterPro"/>
</dbReference>
<accession>A0A5D8QFX3</accession>
<dbReference type="FunFam" id="3.10.290.10:FF:000001">
    <property type="entry name" value="30S ribosomal protein S4"/>
    <property type="match status" value="1"/>
</dbReference>
<dbReference type="SUPFAM" id="SSF55174">
    <property type="entry name" value="Alpha-L RNA-binding motif"/>
    <property type="match status" value="1"/>
</dbReference>
<proteinExistence type="inferred from homology"/>
<evidence type="ECO:0000259" key="12">
    <source>
        <dbReference type="SMART" id="SM00363"/>
    </source>
</evidence>
<dbReference type="InterPro" id="IPR001912">
    <property type="entry name" value="Ribosomal_uS4_N"/>
</dbReference>
<gene>
    <name evidence="10 14" type="primary">rpsD</name>
    <name evidence="14" type="ORF">FWJ32_03865</name>
</gene>
<dbReference type="CDD" id="cd00165">
    <property type="entry name" value="S4"/>
    <property type="match status" value="1"/>
</dbReference>
<dbReference type="PROSITE" id="PS00632">
    <property type="entry name" value="RIBOSOMAL_S4"/>
    <property type="match status" value="1"/>
</dbReference>
<dbReference type="PANTHER" id="PTHR11831">
    <property type="entry name" value="30S 40S RIBOSOMAL PROTEIN"/>
    <property type="match status" value="1"/>
</dbReference>
<comment type="similarity">
    <text evidence="3 10 11">Belongs to the universal ribosomal protein uS4 family.</text>
</comment>
<evidence type="ECO:0000256" key="9">
    <source>
        <dbReference type="ARBA" id="ARBA00035254"/>
    </source>
</evidence>
<comment type="subunit">
    <text evidence="8 10">Part of the 30S ribosomal subunit. Contacts protein S5. The interaction surface between S4 and S5 is involved in control of translational fidelity.</text>
</comment>
<feature type="domain" description="RNA-binding S4" evidence="12">
    <location>
        <begin position="98"/>
        <end position="162"/>
    </location>
</feature>
<dbReference type="SMART" id="SM01390">
    <property type="entry name" value="Ribosomal_S4"/>
    <property type="match status" value="1"/>
</dbReference>
<evidence type="ECO:0000256" key="10">
    <source>
        <dbReference type="HAMAP-Rule" id="MF_01306"/>
    </source>
</evidence>
<dbReference type="InterPro" id="IPR002942">
    <property type="entry name" value="S4_RNA-bd"/>
</dbReference>
<reference evidence="14 15" key="1">
    <citation type="submission" date="2019-08" db="EMBL/GenBank/DDBJ databases">
        <title>Calorimonas adulescens gen. nov., sp. nov., an anaerobic thermophilic bacterium from Sakhalin hot spring.</title>
        <authorList>
            <person name="Khomyakova M.A."/>
            <person name="Merkel A.Y."/>
            <person name="Novikov A."/>
            <person name="Bonch-Osmolovskaya E.A."/>
            <person name="Slobodkin A.I."/>
        </authorList>
    </citation>
    <scope>NUCLEOTIDE SEQUENCE [LARGE SCALE GENOMIC DNA]</scope>
    <source>
        <strain evidence="14 15">A05MB</strain>
    </source>
</reference>
<dbReference type="FunFam" id="1.10.1050.10:FF:000001">
    <property type="entry name" value="30S ribosomal protein S4"/>
    <property type="match status" value="1"/>
</dbReference>
<comment type="function">
    <text evidence="1 10">With S5 and S12 plays an important role in translational accuracy.</text>
</comment>
<dbReference type="Gene3D" id="1.10.1050.10">
    <property type="entry name" value="Ribosomal Protein S4 Delta 41, Chain A, domain 1"/>
    <property type="match status" value="1"/>
</dbReference>
<evidence type="ECO:0000256" key="7">
    <source>
        <dbReference type="ARBA" id="ARBA00023274"/>
    </source>
</evidence>
<dbReference type="Gene3D" id="3.10.290.10">
    <property type="entry name" value="RNA-binding S4 domain"/>
    <property type="match status" value="1"/>
</dbReference>
<evidence type="ECO:0000313" key="15">
    <source>
        <dbReference type="Proteomes" id="UP000322976"/>
    </source>
</evidence>
<dbReference type="RefSeq" id="WP_149544659.1">
    <property type="nucleotide sequence ID" value="NZ_VTPS01000004.1"/>
</dbReference>
<dbReference type="GO" id="GO:0042274">
    <property type="term" value="P:ribosomal small subunit biogenesis"/>
    <property type="evidence" value="ECO:0007669"/>
    <property type="project" value="TreeGrafter"/>
</dbReference>
<dbReference type="InterPro" id="IPR036986">
    <property type="entry name" value="S4_RNA-bd_sf"/>
</dbReference>
<dbReference type="Pfam" id="PF00163">
    <property type="entry name" value="Ribosomal_S4"/>
    <property type="match status" value="1"/>
</dbReference>
<evidence type="ECO:0000256" key="11">
    <source>
        <dbReference type="RuleBase" id="RU003699"/>
    </source>
</evidence>
<evidence type="ECO:0000256" key="2">
    <source>
        <dbReference type="ARBA" id="ARBA00003866"/>
    </source>
</evidence>
<dbReference type="SMART" id="SM00363">
    <property type="entry name" value="S4"/>
    <property type="match status" value="1"/>
</dbReference>
<evidence type="ECO:0000313" key="14">
    <source>
        <dbReference type="EMBL" id="TZE82746.1"/>
    </source>
</evidence>
<feature type="domain" description="Small ribosomal subunit protein uS4 N-terminal" evidence="13">
    <location>
        <begin position="3"/>
        <end position="97"/>
    </location>
</feature>
<evidence type="ECO:0000256" key="6">
    <source>
        <dbReference type="ARBA" id="ARBA00022980"/>
    </source>
</evidence>
<dbReference type="InterPro" id="IPR018079">
    <property type="entry name" value="Ribosomal_uS4_CS"/>
</dbReference>
<keyword evidence="7 10" id="KW-0687">Ribonucleoprotein</keyword>
<dbReference type="NCBIfam" id="TIGR01017">
    <property type="entry name" value="rpsD_bact"/>
    <property type="match status" value="1"/>
</dbReference>
<dbReference type="PANTHER" id="PTHR11831:SF4">
    <property type="entry name" value="SMALL RIBOSOMAL SUBUNIT PROTEIN US4M"/>
    <property type="match status" value="1"/>
</dbReference>
<evidence type="ECO:0000256" key="5">
    <source>
        <dbReference type="ARBA" id="ARBA00022884"/>
    </source>
</evidence>